<dbReference type="KEGG" id="bomb:GT348_08370"/>
<reference evidence="2 3" key="1">
    <citation type="submission" date="2020-01" db="EMBL/GenBank/DDBJ databases">
        <title>Genome sequencing of strain KACC 21507.</title>
        <authorList>
            <person name="Heo J."/>
            <person name="Kim S.-J."/>
            <person name="Kim J.-S."/>
            <person name="Hong S.-B."/>
            <person name="Kwon S.-W."/>
        </authorList>
    </citation>
    <scope>NUCLEOTIDE SEQUENCE [LARGE SCALE GENOMIC DNA]</scope>
    <source>
        <strain evidence="2 3">KACC 21507</strain>
    </source>
</reference>
<gene>
    <name evidence="2" type="ORF">GT348_08370</name>
</gene>
<feature type="compositionally biased region" description="Basic and acidic residues" evidence="1">
    <location>
        <begin position="226"/>
        <end position="248"/>
    </location>
</feature>
<evidence type="ECO:0000313" key="3">
    <source>
        <dbReference type="Proteomes" id="UP000463975"/>
    </source>
</evidence>
<evidence type="ECO:0000256" key="1">
    <source>
        <dbReference type="SAM" id="MobiDB-lite"/>
    </source>
</evidence>
<keyword evidence="3" id="KW-1185">Reference proteome</keyword>
<feature type="compositionally biased region" description="Polar residues" evidence="1">
    <location>
        <begin position="187"/>
        <end position="197"/>
    </location>
</feature>
<name>A0A6P1NC26_9PROT</name>
<sequence length="357" mass="36666">MGAITGGNPIGDAASIITGGLAAAQTRALAKQIGKSLSDDPNTQIIIANIISNGVAAGAGAATGAIVGSGNSKLNALEGAAASSALQQYNQANDNNPNADKTDKTTDKAIGLILTGGTFVPVVGSAASLLLGAYDWLHGNKVDAAMDIALVVPSFIGVGGEAKLAYKGGKYVYEGTEHALTNEANHATDSTISQSVNHGAGENKALSGDKETSAGTKDTTSTTDESISHSEQKTPHANDYDPDEKVWRNPDGSLIGEAGSDPGKRIIQNNENPAGAAKDFILKMIDGRKFKTKVLPPIKGVPGSKVYILEDGTAIIYRPPGAASDLTDKTTVSVDVNSPAALKTNDNVILKFKFLLK</sequence>
<dbReference type="EMBL" id="CP047652">
    <property type="protein sequence ID" value="QHI96235.1"/>
    <property type="molecule type" value="Genomic_DNA"/>
</dbReference>
<evidence type="ECO:0000313" key="2">
    <source>
        <dbReference type="EMBL" id="QHI96235.1"/>
    </source>
</evidence>
<organism evidence="2 3">
    <name type="scientific">Aristophania vespae</name>
    <dbReference type="NCBI Taxonomy" id="2697033"/>
    <lineage>
        <taxon>Bacteria</taxon>
        <taxon>Pseudomonadati</taxon>
        <taxon>Pseudomonadota</taxon>
        <taxon>Alphaproteobacteria</taxon>
        <taxon>Acetobacterales</taxon>
        <taxon>Acetobacteraceae</taxon>
        <taxon>Aristophania</taxon>
    </lineage>
</organism>
<feature type="compositionally biased region" description="Low complexity" evidence="1">
    <location>
        <begin position="213"/>
        <end position="225"/>
    </location>
</feature>
<accession>A0A6P1NC26</accession>
<dbReference type="AlphaFoldDB" id="A0A6P1NC26"/>
<protein>
    <submittedName>
        <fullName evidence="2">Uncharacterized protein</fullName>
    </submittedName>
</protein>
<proteinExistence type="predicted"/>
<dbReference type="RefSeq" id="WP_160619307.1">
    <property type="nucleotide sequence ID" value="NZ_CP047652.1"/>
</dbReference>
<feature type="region of interest" description="Disordered" evidence="1">
    <location>
        <begin position="187"/>
        <end position="249"/>
    </location>
</feature>
<dbReference type="Proteomes" id="UP000463975">
    <property type="component" value="Chromosome"/>
</dbReference>